<gene>
    <name evidence="2" type="ORF">FHS27_000625</name>
</gene>
<dbReference type="RefSeq" id="WP_184301549.1">
    <property type="nucleotide sequence ID" value="NZ_JACHXU010000002.1"/>
</dbReference>
<accession>A0A7W5DUM3</accession>
<organism evidence="2 3">
    <name type="scientific">Aporhodopirellula rubra</name>
    <dbReference type="NCBI Taxonomy" id="980271"/>
    <lineage>
        <taxon>Bacteria</taxon>
        <taxon>Pseudomonadati</taxon>
        <taxon>Planctomycetota</taxon>
        <taxon>Planctomycetia</taxon>
        <taxon>Pirellulales</taxon>
        <taxon>Pirellulaceae</taxon>
        <taxon>Aporhodopirellula</taxon>
    </lineage>
</organism>
<dbReference type="Gene3D" id="3.30.70.100">
    <property type="match status" value="1"/>
</dbReference>
<sequence>MGQNNLENQLSRLIYCSETIKPLPMDGFMHIRRTTRDNNELNDITGLLAYGEGRFLQILEGSRDIVSETYARILDDPLHHSCCLIQFTSCSERFFDGWTMRHLTVQQDTLEQIGFFERFQPQLWSADRCLSFALKYSVWTGKNEADAHSALTAV</sequence>
<evidence type="ECO:0000259" key="1">
    <source>
        <dbReference type="PROSITE" id="PS50925"/>
    </source>
</evidence>
<dbReference type="AlphaFoldDB" id="A0A7W5DUM3"/>
<protein>
    <recommendedName>
        <fullName evidence="1">BLUF domain-containing protein</fullName>
    </recommendedName>
</protein>
<keyword evidence="3" id="KW-1185">Reference proteome</keyword>
<dbReference type="PROSITE" id="PS50925">
    <property type="entry name" value="BLUF"/>
    <property type="match status" value="1"/>
</dbReference>
<comment type="caution">
    <text evidence="2">The sequence shown here is derived from an EMBL/GenBank/DDBJ whole genome shotgun (WGS) entry which is preliminary data.</text>
</comment>
<feature type="domain" description="BLUF" evidence="1">
    <location>
        <begin position="10"/>
        <end position="101"/>
    </location>
</feature>
<proteinExistence type="predicted"/>
<name>A0A7W5DUM3_9BACT</name>
<dbReference type="InterPro" id="IPR007024">
    <property type="entry name" value="BLUF_domain"/>
</dbReference>
<dbReference type="Pfam" id="PF04940">
    <property type="entry name" value="BLUF"/>
    <property type="match status" value="1"/>
</dbReference>
<evidence type="ECO:0000313" key="2">
    <source>
        <dbReference type="EMBL" id="MBB3204858.1"/>
    </source>
</evidence>
<dbReference type="EMBL" id="JACHXU010000002">
    <property type="protein sequence ID" value="MBB3204858.1"/>
    <property type="molecule type" value="Genomic_DNA"/>
</dbReference>
<evidence type="ECO:0000313" key="3">
    <source>
        <dbReference type="Proteomes" id="UP000536179"/>
    </source>
</evidence>
<dbReference type="SUPFAM" id="SSF54975">
    <property type="entry name" value="Acylphosphatase/BLUF domain-like"/>
    <property type="match status" value="1"/>
</dbReference>
<dbReference type="InterPro" id="IPR036046">
    <property type="entry name" value="Acylphosphatase-like_dom_sf"/>
</dbReference>
<dbReference type="SMART" id="SM01034">
    <property type="entry name" value="BLUF"/>
    <property type="match status" value="1"/>
</dbReference>
<dbReference type="Proteomes" id="UP000536179">
    <property type="component" value="Unassembled WGS sequence"/>
</dbReference>
<reference evidence="2 3" key="1">
    <citation type="submission" date="2020-08" db="EMBL/GenBank/DDBJ databases">
        <title>Genomic Encyclopedia of Type Strains, Phase III (KMG-III): the genomes of soil and plant-associated and newly described type strains.</title>
        <authorList>
            <person name="Whitman W."/>
        </authorList>
    </citation>
    <scope>NUCLEOTIDE SEQUENCE [LARGE SCALE GENOMIC DNA]</scope>
    <source>
        <strain evidence="2 3">CECT 8075</strain>
    </source>
</reference>
<dbReference type="GO" id="GO:0071949">
    <property type="term" value="F:FAD binding"/>
    <property type="evidence" value="ECO:0007669"/>
    <property type="project" value="InterPro"/>
</dbReference>
<dbReference type="GO" id="GO:0009882">
    <property type="term" value="F:blue light photoreceptor activity"/>
    <property type="evidence" value="ECO:0007669"/>
    <property type="project" value="InterPro"/>
</dbReference>